<gene>
    <name evidence="1" type="ORF">AMD02_06435</name>
</gene>
<sequence>MKIKVDPQAKRFYLAANEWVAVIGHEIRVGKYRFSAVPMSGSIVISDVRSGMKVFSTPMDFHTSFLTATKEDAMYFLLTIIGEALIEVIEKHKDFDEIMNKSAQTMIERLGEMPPIEAVDTDWMFEEVSDIAH</sequence>
<name>A0A0M0KI58_ALKHA</name>
<dbReference type="PATRIC" id="fig|136160.3.peg.1590"/>
<dbReference type="EMBL" id="LILD01000001">
    <property type="protein sequence ID" value="KOO38530.1"/>
    <property type="molecule type" value="Genomic_DNA"/>
</dbReference>
<reference evidence="1" key="1">
    <citation type="submission" date="2015-08" db="EMBL/GenBank/DDBJ databases">
        <title>Complete DNA Sequence of Pseudomonas syringae pv. actinidiae, the Causal Agent of Kiwifruit Canker Disease.</title>
        <authorList>
            <person name="Rikkerink E.H.A."/>
            <person name="Fineran P.C."/>
        </authorList>
    </citation>
    <scope>NUCLEOTIDE SEQUENCE</scope>
    <source>
        <strain evidence="1">DSM 13666</strain>
    </source>
</reference>
<evidence type="ECO:0000313" key="1">
    <source>
        <dbReference type="EMBL" id="KOO38530.1"/>
    </source>
</evidence>
<proteinExistence type="predicted"/>
<protein>
    <submittedName>
        <fullName evidence="1">Uncharacterized protein</fullName>
    </submittedName>
</protein>
<dbReference type="AlphaFoldDB" id="A0A0M0KI58"/>
<dbReference type="RefSeq" id="WP_053430804.1">
    <property type="nucleotide sequence ID" value="NZ_LILD02000041.1"/>
</dbReference>
<organism evidence="1">
    <name type="scientific">Halalkalibacterium halodurans</name>
    <name type="common">Bacillus halodurans</name>
    <dbReference type="NCBI Taxonomy" id="86665"/>
    <lineage>
        <taxon>Bacteria</taxon>
        <taxon>Bacillati</taxon>
        <taxon>Bacillota</taxon>
        <taxon>Bacilli</taxon>
        <taxon>Bacillales</taxon>
        <taxon>Bacillaceae</taxon>
        <taxon>Halalkalibacterium (ex Joshi et al. 2022)</taxon>
    </lineage>
</organism>
<comment type="caution">
    <text evidence="1">The sequence shown here is derived from an EMBL/GenBank/DDBJ whole genome shotgun (WGS) entry which is preliminary data.</text>
</comment>
<accession>A0A0M0KI58</accession>